<dbReference type="NCBIfam" id="NF033788">
    <property type="entry name" value="HTH_metalloreg"/>
    <property type="match status" value="1"/>
</dbReference>
<reference evidence="5 8" key="2">
    <citation type="submission" date="2016-01" db="EMBL/GenBank/DDBJ databases">
        <authorList>
            <person name="Varghese N."/>
        </authorList>
    </citation>
    <scope>NUCLEOTIDE SEQUENCE [LARGE SCALE GENOMIC DNA]</scope>
    <source>
        <strain evidence="5 8">HL-91</strain>
    </source>
</reference>
<keyword evidence="3" id="KW-0804">Transcription</keyword>
<evidence type="ECO:0000259" key="4">
    <source>
        <dbReference type="PROSITE" id="PS50987"/>
    </source>
</evidence>
<keyword evidence="1" id="KW-0805">Transcription regulation</keyword>
<evidence type="ECO:0000313" key="7">
    <source>
        <dbReference type="Proteomes" id="UP000050413"/>
    </source>
</evidence>
<evidence type="ECO:0000313" key="8">
    <source>
        <dbReference type="Proteomes" id="UP000182045"/>
    </source>
</evidence>
<evidence type="ECO:0000256" key="1">
    <source>
        <dbReference type="ARBA" id="ARBA00023015"/>
    </source>
</evidence>
<dbReference type="AlphaFoldDB" id="A0A0P7WXG2"/>
<organism evidence="6 7">
    <name type="scientific">Roseibaca calidilacus</name>
    <dbReference type="NCBI Taxonomy" id="1666912"/>
    <lineage>
        <taxon>Bacteria</taxon>
        <taxon>Pseudomonadati</taxon>
        <taxon>Pseudomonadota</taxon>
        <taxon>Alphaproteobacteria</taxon>
        <taxon>Rhodobacterales</taxon>
        <taxon>Paracoccaceae</taxon>
        <taxon>Roseinatronobacter</taxon>
    </lineage>
</organism>
<dbReference type="SMART" id="SM00418">
    <property type="entry name" value="HTH_ARSR"/>
    <property type="match status" value="1"/>
</dbReference>
<protein>
    <submittedName>
        <fullName evidence="6">ArsR family transcriptional regulator</fullName>
    </submittedName>
    <submittedName>
        <fullName evidence="5">Transcriptional regulator, ArsR family</fullName>
    </submittedName>
</protein>
<dbReference type="SUPFAM" id="SSF46785">
    <property type="entry name" value="Winged helix' DNA-binding domain"/>
    <property type="match status" value="1"/>
</dbReference>
<evidence type="ECO:0000256" key="3">
    <source>
        <dbReference type="ARBA" id="ARBA00023163"/>
    </source>
</evidence>
<dbReference type="OrthoDB" id="9804742at2"/>
<dbReference type="InterPro" id="IPR011991">
    <property type="entry name" value="ArsR-like_HTH"/>
</dbReference>
<dbReference type="Proteomes" id="UP000050413">
    <property type="component" value="Unassembled WGS sequence"/>
</dbReference>
<dbReference type="GO" id="GO:0003700">
    <property type="term" value="F:DNA-binding transcription factor activity"/>
    <property type="evidence" value="ECO:0007669"/>
    <property type="project" value="InterPro"/>
</dbReference>
<dbReference type="PRINTS" id="PR00778">
    <property type="entry name" value="HTHARSR"/>
</dbReference>
<evidence type="ECO:0000313" key="6">
    <source>
        <dbReference type="EMBL" id="KPP92363.1"/>
    </source>
</evidence>
<dbReference type="PANTHER" id="PTHR43132:SF2">
    <property type="entry name" value="ARSENICAL RESISTANCE OPERON REPRESSOR ARSR-RELATED"/>
    <property type="match status" value="1"/>
</dbReference>
<dbReference type="PANTHER" id="PTHR43132">
    <property type="entry name" value="ARSENICAL RESISTANCE OPERON REPRESSOR ARSR-RELATED"/>
    <property type="match status" value="1"/>
</dbReference>
<dbReference type="GO" id="GO:0003677">
    <property type="term" value="F:DNA binding"/>
    <property type="evidence" value="ECO:0007669"/>
    <property type="project" value="UniProtKB-KW"/>
</dbReference>
<dbReference type="InterPro" id="IPR051011">
    <property type="entry name" value="Metal_resp_trans_reg"/>
</dbReference>
<dbReference type="InterPro" id="IPR036388">
    <property type="entry name" value="WH-like_DNA-bd_sf"/>
</dbReference>
<proteinExistence type="predicted"/>
<keyword evidence="8" id="KW-1185">Reference proteome</keyword>
<dbReference type="STRING" id="1666912.Ga0058931_0342"/>
<name>A0A0P7WXG2_9RHOB</name>
<dbReference type="Gene3D" id="1.10.10.10">
    <property type="entry name" value="Winged helix-like DNA-binding domain superfamily/Winged helix DNA-binding domain"/>
    <property type="match status" value="1"/>
</dbReference>
<dbReference type="InterPro" id="IPR001845">
    <property type="entry name" value="HTH_ArsR_DNA-bd_dom"/>
</dbReference>
<gene>
    <name evidence="5" type="ORF">Ga0058931_0342</name>
    <name evidence="6" type="ORF">HLUCCA05_08765</name>
</gene>
<sequence length="104" mass="10983">MSITPDSAAIALAALGHAARLNVFRLLVRAGPDGLLVGEIAAHLDMPLSTLAHHLRSLKDAGLIAQTRHGREVRTSARTDELRHVLDFLLTDCCAGLPAVTDAA</sequence>
<dbReference type="Proteomes" id="UP000182045">
    <property type="component" value="Unassembled WGS sequence"/>
</dbReference>
<dbReference type="PROSITE" id="PS50987">
    <property type="entry name" value="HTH_ARSR_2"/>
    <property type="match status" value="1"/>
</dbReference>
<dbReference type="EMBL" id="FBYC01000001">
    <property type="protein sequence ID" value="CUX79658.1"/>
    <property type="molecule type" value="Genomic_DNA"/>
</dbReference>
<accession>A0A0P7WXG2</accession>
<evidence type="ECO:0000313" key="5">
    <source>
        <dbReference type="EMBL" id="CUX79658.1"/>
    </source>
</evidence>
<dbReference type="InterPro" id="IPR036390">
    <property type="entry name" value="WH_DNA-bd_sf"/>
</dbReference>
<dbReference type="RefSeq" id="WP_072244430.1">
    <property type="nucleotide sequence ID" value="NZ_FBYC01000001.1"/>
</dbReference>
<evidence type="ECO:0000256" key="2">
    <source>
        <dbReference type="ARBA" id="ARBA00023125"/>
    </source>
</evidence>
<keyword evidence="2" id="KW-0238">DNA-binding</keyword>
<reference evidence="6 7" key="1">
    <citation type="submission" date="2015-09" db="EMBL/GenBank/DDBJ databases">
        <title>Identification and resolution of microdiversity through metagenomic sequencing of parallel consortia.</title>
        <authorList>
            <person name="Nelson W.C."/>
            <person name="Romine M.F."/>
            <person name="Lindemann S.R."/>
        </authorList>
    </citation>
    <scope>NUCLEOTIDE SEQUENCE [LARGE SCALE GENOMIC DNA]</scope>
    <source>
        <strain evidence="6">HL-91</strain>
    </source>
</reference>
<comment type="caution">
    <text evidence="6">The sequence shown here is derived from an EMBL/GenBank/DDBJ whole genome shotgun (WGS) entry which is preliminary data.</text>
</comment>
<dbReference type="Pfam" id="PF12840">
    <property type="entry name" value="HTH_20"/>
    <property type="match status" value="1"/>
</dbReference>
<feature type="domain" description="HTH arsR-type" evidence="4">
    <location>
        <begin position="1"/>
        <end position="97"/>
    </location>
</feature>
<dbReference type="CDD" id="cd00090">
    <property type="entry name" value="HTH_ARSR"/>
    <property type="match status" value="1"/>
</dbReference>
<dbReference type="EMBL" id="LJSG01000012">
    <property type="protein sequence ID" value="KPP92363.1"/>
    <property type="molecule type" value="Genomic_DNA"/>
</dbReference>